<dbReference type="OrthoDB" id="7485566at2759"/>
<dbReference type="AlphaFoldDB" id="A0A1Q9DBR3"/>
<protein>
    <submittedName>
        <fullName evidence="1">Uncharacterized protein</fullName>
    </submittedName>
</protein>
<dbReference type="Proteomes" id="UP000186817">
    <property type="component" value="Unassembled WGS sequence"/>
</dbReference>
<keyword evidence="2" id="KW-1185">Reference proteome</keyword>
<proteinExistence type="predicted"/>
<evidence type="ECO:0000313" key="1">
    <source>
        <dbReference type="EMBL" id="OLP92621.1"/>
    </source>
</evidence>
<comment type="caution">
    <text evidence="1">The sequence shown here is derived from an EMBL/GenBank/DDBJ whole genome shotgun (WGS) entry which is preliminary data.</text>
</comment>
<dbReference type="EMBL" id="LSRX01000613">
    <property type="protein sequence ID" value="OLP92621.1"/>
    <property type="molecule type" value="Genomic_DNA"/>
</dbReference>
<organism evidence="1 2">
    <name type="scientific">Symbiodinium microadriaticum</name>
    <name type="common">Dinoflagellate</name>
    <name type="synonym">Zooxanthella microadriatica</name>
    <dbReference type="NCBI Taxonomy" id="2951"/>
    <lineage>
        <taxon>Eukaryota</taxon>
        <taxon>Sar</taxon>
        <taxon>Alveolata</taxon>
        <taxon>Dinophyceae</taxon>
        <taxon>Suessiales</taxon>
        <taxon>Symbiodiniaceae</taxon>
        <taxon>Symbiodinium</taxon>
    </lineage>
</organism>
<reference evidence="1 2" key="1">
    <citation type="submission" date="2016-02" db="EMBL/GenBank/DDBJ databases">
        <title>Genome analysis of coral dinoflagellate symbionts highlights evolutionary adaptations to a symbiotic lifestyle.</title>
        <authorList>
            <person name="Aranda M."/>
            <person name="Li Y."/>
            <person name="Liew Y.J."/>
            <person name="Baumgarten S."/>
            <person name="Simakov O."/>
            <person name="Wilson M."/>
            <person name="Piel J."/>
            <person name="Ashoor H."/>
            <person name="Bougouffa S."/>
            <person name="Bajic V.B."/>
            <person name="Ryu T."/>
            <person name="Ravasi T."/>
            <person name="Bayer T."/>
            <person name="Micklem G."/>
            <person name="Kim H."/>
            <person name="Bhak J."/>
            <person name="Lajeunesse T.C."/>
            <person name="Voolstra C.R."/>
        </authorList>
    </citation>
    <scope>NUCLEOTIDE SEQUENCE [LARGE SCALE GENOMIC DNA]</scope>
    <source>
        <strain evidence="1 2">CCMP2467</strain>
    </source>
</reference>
<name>A0A1Q9DBR3_SYMMI</name>
<accession>A0A1Q9DBR3</accession>
<gene>
    <name evidence="1" type="ORF">AK812_SmicGene25556</name>
</gene>
<sequence length="612" mass="65668">MADPATSAPPPRHRYPVLVAWQARMPITQAGRALQDCAPMSTRISSESFPVDLHRTGYGRTTWSLAASAANWLVGAATAAFTAPALPLLSLQDHPRSSPKQARMLMSPRKPWVTDCYLWPNESSCVAWRPSRDNSRILDDCACLAALPGGRKKLQRNRGIIANRLERWGLGERRSLWIEASRNASLDDDAAVDLVRRRVAVGLARLGLPGKAVQRLTGARIAQPTPEVEDAMRAKFPPPPFRQIVSSEPPATPCWELSEDDVLRAAQSFPKGSAPGPSGLRGDFLLQVFGEDGADHKPGVSLLAALVLLLANGRAPRGMQPYLGGAKGTALAKTNKQTGRADVRPICTGEVFLRAALPALREHLQPHHRAVGILAGAEVMPHLLPRWRGHFCGDTGRVCLAYDQSNAHNVVDRHAFLSRMQEVAPFIPPTNLRTCSTGTPSSFLLRVGNKVGLRFSSLQLVAAAGPHHRINFDPFLALGCSVNGDGDIEGLVDKQLGVLEPSLLFLTLRPDSLPLTLACALPSNASLVVAWTPRRGARPRCLSAAAVWDCALQPPSLMQHILGLGLPLLPAALHCGRLVLVLPALIAGLPPPSRGATCVSTTLDCPAPCDPS</sequence>
<evidence type="ECO:0000313" key="2">
    <source>
        <dbReference type="Proteomes" id="UP000186817"/>
    </source>
</evidence>